<keyword evidence="11 14" id="KW-0865">Zymogen</keyword>
<dbReference type="InterPro" id="IPR050371">
    <property type="entry name" value="Fungal_virulence_M36"/>
</dbReference>
<feature type="binding site" evidence="13">
    <location>
        <position position="463"/>
    </location>
    <ligand>
        <name>Zn(2+)</name>
        <dbReference type="ChEBI" id="CHEBI:29105"/>
        <note>catalytic</note>
    </ligand>
</feature>
<reference evidence="16 17" key="1">
    <citation type="submission" date="2018-02" db="EMBL/GenBank/DDBJ databases">
        <title>The genomes of Aspergillus section Nigri reveals drivers in fungal speciation.</title>
        <authorList>
            <consortium name="DOE Joint Genome Institute"/>
            <person name="Vesth T.C."/>
            <person name="Nybo J."/>
            <person name="Theobald S."/>
            <person name="Brandl J."/>
            <person name="Frisvad J.C."/>
            <person name="Nielsen K.F."/>
            <person name="Lyhne E.K."/>
            <person name="Kogle M.E."/>
            <person name="Kuo A."/>
            <person name="Riley R."/>
            <person name="Clum A."/>
            <person name="Nolan M."/>
            <person name="Lipzen A."/>
            <person name="Salamov A."/>
            <person name="Henrissat B."/>
            <person name="Wiebenga A."/>
            <person name="De vries R.P."/>
            <person name="Grigoriev I.V."/>
            <person name="Mortensen U.H."/>
            <person name="Andersen M.R."/>
            <person name="Baker S.E."/>
        </authorList>
    </citation>
    <scope>NUCLEOTIDE SEQUENCE [LARGE SCALE GENOMIC DNA]</scope>
    <source>
        <strain evidence="16 17">CBS 101889</strain>
    </source>
</reference>
<keyword evidence="17" id="KW-1185">Reference proteome</keyword>
<proteinExistence type="inferred from homology"/>
<dbReference type="Gene3D" id="1.10.390.10">
    <property type="entry name" value="Neutral Protease Domain 2"/>
    <property type="match status" value="1"/>
</dbReference>
<dbReference type="Proteomes" id="UP000248961">
    <property type="component" value="Unassembled WGS sequence"/>
</dbReference>
<dbReference type="GO" id="GO:0008270">
    <property type="term" value="F:zinc ion binding"/>
    <property type="evidence" value="ECO:0007669"/>
    <property type="project" value="InterPro"/>
</dbReference>
<dbReference type="VEuPathDB" id="FungiDB:BO97DRAFT_387095"/>
<feature type="binding site" evidence="13">
    <location>
        <position position="433"/>
    </location>
    <ligand>
        <name>Zn(2+)</name>
        <dbReference type="ChEBI" id="CHEBI:29105"/>
        <note>catalytic</note>
    </ligand>
</feature>
<evidence type="ECO:0000313" key="17">
    <source>
        <dbReference type="Proteomes" id="UP000248961"/>
    </source>
</evidence>
<dbReference type="STRING" id="1450537.A0A395I2P0"/>
<dbReference type="Pfam" id="PF07504">
    <property type="entry name" value="FTP"/>
    <property type="match status" value="1"/>
</dbReference>
<comment type="cofactor">
    <cofactor evidence="13">
        <name>Zn(2+)</name>
        <dbReference type="ChEBI" id="CHEBI:29105"/>
    </cofactor>
    <text evidence="13">Binds 1 zinc ion per subunit.</text>
</comment>
<evidence type="ECO:0000256" key="5">
    <source>
        <dbReference type="ARBA" id="ARBA00022670"/>
    </source>
</evidence>
<keyword evidence="6 13" id="KW-0479">Metal-binding</keyword>
<evidence type="ECO:0000256" key="12">
    <source>
        <dbReference type="PIRSR" id="PIRSR601842-1"/>
    </source>
</evidence>
<dbReference type="GO" id="GO:0004222">
    <property type="term" value="F:metalloendopeptidase activity"/>
    <property type="evidence" value="ECO:0007669"/>
    <property type="project" value="InterPro"/>
</dbReference>
<dbReference type="PANTHER" id="PTHR33478:SF1">
    <property type="entry name" value="EXTRACELLULAR METALLOPROTEINASE MEP"/>
    <property type="match status" value="1"/>
</dbReference>
<evidence type="ECO:0000256" key="14">
    <source>
        <dbReference type="RuleBase" id="RU364017"/>
    </source>
</evidence>
<evidence type="ECO:0000256" key="7">
    <source>
        <dbReference type="ARBA" id="ARBA00022729"/>
    </source>
</evidence>
<dbReference type="InterPro" id="IPR027268">
    <property type="entry name" value="Peptidase_M4/M1_CTD_sf"/>
</dbReference>
<dbReference type="PRINTS" id="PR00999">
    <property type="entry name" value="FUNGALYSIN"/>
</dbReference>
<evidence type="ECO:0000256" key="4">
    <source>
        <dbReference type="ARBA" id="ARBA00022525"/>
    </source>
</evidence>
<dbReference type="Pfam" id="PF02128">
    <property type="entry name" value="Peptidase_M36"/>
    <property type="match status" value="1"/>
</dbReference>
<comment type="similarity">
    <text evidence="3 14">Belongs to the peptidase M36 family.</text>
</comment>
<evidence type="ECO:0000259" key="15">
    <source>
        <dbReference type="Pfam" id="PF07504"/>
    </source>
</evidence>
<dbReference type="RefSeq" id="XP_025553103.1">
    <property type="nucleotide sequence ID" value="XM_025693577.1"/>
</dbReference>
<evidence type="ECO:0000256" key="1">
    <source>
        <dbReference type="ARBA" id="ARBA00003174"/>
    </source>
</evidence>
<keyword evidence="8 14" id="KW-0378">Hydrolase</keyword>
<dbReference type="InterPro" id="IPR011096">
    <property type="entry name" value="FTP_domain"/>
</dbReference>
<dbReference type="GO" id="GO:0005576">
    <property type="term" value="C:extracellular region"/>
    <property type="evidence" value="ECO:0007669"/>
    <property type="project" value="UniProtKB-SubCell"/>
</dbReference>
<dbReference type="EMBL" id="KZ824276">
    <property type="protein sequence ID" value="RAL13949.1"/>
    <property type="molecule type" value="Genomic_DNA"/>
</dbReference>
<dbReference type="SUPFAM" id="SSF55486">
    <property type="entry name" value="Metalloproteases ('zincins'), catalytic domain"/>
    <property type="match status" value="1"/>
</dbReference>
<evidence type="ECO:0000256" key="8">
    <source>
        <dbReference type="ARBA" id="ARBA00022801"/>
    </source>
</evidence>
<evidence type="ECO:0000256" key="9">
    <source>
        <dbReference type="ARBA" id="ARBA00022833"/>
    </source>
</evidence>
<dbReference type="Gene3D" id="3.10.170.10">
    <property type="match status" value="1"/>
</dbReference>
<feature type="non-terminal residue" evidence="16">
    <location>
        <position position="554"/>
    </location>
</feature>
<accession>A0A395I2P0</accession>
<dbReference type="GeneID" id="37197866"/>
<feature type="signal peptide" evidence="14">
    <location>
        <begin position="1"/>
        <end position="19"/>
    </location>
</feature>
<feature type="chain" id="PRO_5017098855" description="Extracellular metalloproteinase" evidence="14">
    <location>
        <begin position="20"/>
        <end position="554"/>
    </location>
</feature>
<evidence type="ECO:0000256" key="13">
    <source>
        <dbReference type="PIRSR" id="PIRSR601842-2"/>
    </source>
</evidence>
<comment type="function">
    <text evidence="1">Secreted metalloproteinase that allows assimilation of proteinaceous substrates.</text>
</comment>
<protein>
    <recommendedName>
        <fullName evidence="14">Extracellular metalloproteinase</fullName>
        <ecNumber evidence="14">3.4.24.-</ecNumber>
    </recommendedName>
    <alternativeName>
        <fullName evidence="14">Fungalysin</fullName>
    </alternativeName>
</protein>
<dbReference type="EC" id="3.4.24.-" evidence="14"/>
<sequence length="554" mass="60838">MHSLLTLCALGALSLLCPGYPHSKPTESIVDLSHFRLIPRAEYVDSPAGTDNALYNSSFVEEDYVQTATRLVQTISPGTSFRLIGNHYVGDNGVSHVYFRQTLHGIDIENADFNVNVDRNGEIFSYGNSFFAGAFPAGNSPTQSDLLDPIIALRAATETLHLPITIDTVTIAADKTNDTYTLQGTTGTVSDPIAQLVYFITADGNLALTWRIETDIYDHWLLTYVDAATSERIHGVVDYVSQASYLVYPWGTNDPDDGTRTRTIVSNPWDLSSSPYAWHSDGVTNFTTTRGNNAIAQWNPSGGRSYKNNYRPVSPTLQFHYPYAPNRATHPAAYINASITQLFYTVNAYHDLLYQLGFTEKAGNFEFNNGNRGGRPHDYVILNAQDGSGNDNANFAAPPDGIPGRMNMFLWTESESDEAVVRDGSFDAGIVIHEYTHGLSTRLTGGPHNSGCLSSLESAGMGEGWGDFMATAIRIKPADSRNTSYTVGAWAAANPAGVRAYPYSTSLTENPLSYTNVNEFEGVHGIGTVWASMLYEVMWYLMERYGISRGEEEE</sequence>
<evidence type="ECO:0000256" key="3">
    <source>
        <dbReference type="ARBA" id="ARBA00006006"/>
    </source>
</evidence>
<feature type="active site" evidence="12">
    <location>
        <position position="434"/>
    </location>
</feature>
<dbReference type="CDD" id="cd09596">
    <property type="entry name" value="M36"/>
    <property type="match status" value="1"/>
</dbReference>
<dbReference type="AlphaFoldDB" id="A0A395I2P0"/>
<dbReference type="OrthoDB" id="3227768at2759"/>
<keyword evidence="7 14" id="KW-0732">Signal</keyword>
<keyword evidence="5 14" id="KW-0645">Protease</keyword>
<comment type="subcellular location">
    <subcellularLocation>
        <location evidence="2 14">Secreted</location>
    </subcellularLocation>
</comment>
<keyword evidence="10 14" id="KW-0482">Metalloprotease</keyword>
<evidence type="ECO:0000256" key="2">
    <source>
        <dbReference type="ARBA" id="ARBA00004613"/>
    </source>
</evidence>
<feature type="domain" description="FTP" evidence="15">
    <location>
        <begin position="80"/>
        <end position="130"/>
    </location>
</feature>
<organism evidence="16 17">
    <name type="scientific">Aspergillus homomorphus (strain CBS 101889)</name>
    <dbReference type="NCBI Taxonomy" id="1450537"/>
    <lineage>
        <taxon>Eukaryota</taxon>
        <taxon>Fungi</taxon>
        <taxon>Dikarya</taxon>
        <taxon>Ascomycota</taxon>
        <taxon>Pezizomycotina</taxon>
        <taxon>Eurotiomycetes</taxon>
        <taxon>Eurotiomycetidae</taxon>
        <taxon>Eurotiales</taxon>
        <taxon>Aspergillaceae</taxon>
        <taxon>Aspergillus</taxon>
        <taxon>Aspergillus subgen. Circumdati</taxon>
    </lineage>
</organism>
<gene>
    <name evidence="16" type="ORF">BO97DRAFT_387095</name>
</gene>
<keyword evidence="4 14" id="KW-0964">Secreted</keyword>
<dbReference type="InterPro" id="IPR001842">
    <property type="entry name" value="Peptidase_M36"/>
</dbReference>
<dbReference type="PANTHER" id="PTHR33478">
    <property type="entry name" value="EXTRACELLULAR METALLOPROTEINASE MEP"/>
    <property type="match status" value="1"/>
</dbReference>
<dbReference type="GO" id="GO:0006508">
    <property type="term" value="P:proteolysis"/>
    <property type="evidence" value="ECO:0007669"/>
    <property type="project" value="UniProtKB-KW"/>
</dbReference>
<feature type="binding site" evidence="13">
    <location>
        <position position="437"/>
    </location>
    <ligand>
        <name>Zn(2+)</name>
        <dbReference type="ChEBI" id="CHEBI:29105"/>
        <note>catalytic</note>
    </ligand>
</feature>
<evidence type="ECO:0000313" key="16">
    <source>
        <dbReference type="EMBL" id="RAL13949.1"/>
    </source>
</evidence>
<keyword evidence="9 13" id="KW-0862">Zinc</keyword>
<evidence type="ECO:0000256" key="11">
    <source>
        <dbReference type="ARBA" id="ARBA00023145"/>
    </source>
</evidence>
<name>A0A395I2P0_ASPHC</name>
<evidence type="ECO:0000256" key="6">
    <source>
        <dbReference type="ARBA" id="ARBA00022723"/>
    </source>
</evidence>
<evidence type="ECO:0000256" key="10">
    <source>
        <dbReference type="ARBA" id="ARBA00023049"/>
    </source>
</evidence>